<organism evidence="5 6">
    <name type="scientific">Linum trigynum</name>
    <dbReference type="NCBI Taxonomy" id="586398"/>
    <lineage>
        <taxon>Eukaryota</taxon>
        <taxon>Viridiplantae</taxon>
        <taxon>Streptophyta</taxon>
        <taxon>Embryophyta</taxon>
        <taxon>Tracheophyta</taxon>
        <taxon>Spermatophyta</taxon>
        <taxon>Magnoliopsida</taxon>
        <taxon>eudicotyledons</taxon>
        <taxon>Gunneridae</taxon>
        <taxon>Pentapetalae</taxon>
        <taxon>rosids</taxon>
        <taxon>fabids</taxon>
        <taxon>Malpighiales</taxon>
        <taxon>Linaceae</taxon>
        <taxon>Linum</taxon>
    </lineage>
</organism>
<evidence type="ECO:0000256" key="2">
    <source>
        <dbReference type="ARBA" id="ARBA00022679"/>
    </source>
</evidence>
<comment type="similarity">
    <text evidence="1">Belongs to the plant acyltransferase family.</text>
</comment>
<accession>A0AAV2F1P5</accession>
<protein>
    <submittedName>
        <fullName evidence="5">Uncharacterized protein</fullName>
    </submittedName>
</protein>
<dbReference type="Gene3D" id="3.30.559.10">
    <property type="entry name" value="Chloramphenicol acetyltransferase-like domain"/>
    <property type="match status" value="2"/>
</dbReference>
<evidence type="ECO:0000256" key="1">
    <source>
        <dbReference type="ARBA" id="ARBA00009861"/>
    </source>
</evidence>
<evidence type="ECO:0000256" key="4">
    <source>
        <dbReference type="SAM" id="Coils"/>
    </source>
</evidence>
<keyword evidence="6" id="KW-1185">Reference proteome</keyword>
<dbReference type="PANTHER" id="PTHR31623">
    <property type="entry name" value="F21J9.9"/>
    <property type="match status" value="1"/>
</dbReference>
<dbReference type="GO" id="GO:0016746">
    <property type="term" value="F:acyltransferase activity"/>
    <property type="evidence" value="ECO:0007669"/>
    <property type="project" value="UniProtKB-KW"/>
</dbReference>
<feature type="coiled-coil region" evidence="4">
    <location>
        <begin position="382"/>
        <end position="409"/>
    </location>
</feature>
<dbReference type="EMBL" id="OZ034819">
    <property type="protein sequence ID" value="CAL1391917.1"/>
    <property type="molecule type" value="Genomic_DNA"/>
</dbReference>
<dbReference type="InterPro" id="IPR023213">
    <property type="entry name" value="CAT-like_dom_sf"/>
</dbReference>
<name>A0AAV2F1P5_9ROSI</name>
<evidence type="ECO:0000313" key="5">
    <source>
        <dbReference type="EMBL" id="CAL1391917.1"/>
    </source>
</evidence>
<dbReference type="Proteomes" id="UP001497516">
    <property type="component" value="Chromosome 6"/>
</dbReference>
<keyword evidence="4" id="KW-0175">Coiled coil</keyword>
<keyword evidence="2" id="KW-0808">Transferase</keyword>
<reference evidence="5 6" key="1">
    <citation type="submission" date="2024-04" db="EMBL/GenBank/DDBJ databases">
        <authorList>
            <person name="Fracassetti M."/>
        </authorList>
    </citation>
    <scope>NUCLEOTIDE SEQUENCE [LARGE SCALE GENOMIC DNA]</scope>
</reference>
<proteinExistence type="inferred from homology"/>
<evidence type="ECO:0000256" key="3">
    <source>
        <dbReference type="ARBA" id="ARBA00023315"/>
    </source>
</evidence>
<dbReference type="Pfam" id="PF02458">
    <property type="entry name" value="Transferase"/>
    <property type="match status" value="1"/>
</dbReference>
<dbReference type="PANTHER" id="PTHR31623:SF110">
    <property type="entry name" value="VINORINE SYNTHASE-LIKE"/>
    <property type="match status" value="1"/>
</dbReference>
<keyword evidence="3" id="KW-0012">Acyltransferase</keyword>
<dbReference type="AlphaFoldDB" id="A0AAV2F1P5"/>
<sequence length="523" mass="57213">MFRVSLSKKKLAAASSIWSLRVSLLPPSHKTSHHHYHDHLKISLSSTETIKPCSPTPSRLATFKLSLMDNHAPPLYVPFIFFYPPSAPTKQQDRFHTLKSSLAQTLTRFYPLAGRLSRSSAADGSSVPVVHCNDEGVPFSSATVDDGHDDSSSMARFLGKPLQLDSLQQFLPFPADFVYSTRALESAPQIAFRATAFPCGGLAIGVCLLHKIVDAATLADFMKLWSAVARSEEKTAAVGDTAYAHNRAATSLLPVRHDDVAAAAEDFVDGKQEGNKILARRFVFDEEAVYALKAKAKSSTVPNPSRTEAVAGFLWQSVMSAAAARAAASPAGPKPTSVVSVAAMMVNLRSRMNEPWPQYSVGNIIWAVPSLYCSDQQQQDIVDDEQQETKMLQELVEKLRASVAKLDKEFMEKVQGGDGRQEYMRNLESGIVTDALKKGSAVVPFIISSTIGLRLYDVDFGWGRPAWVSLAQFVNPTTNMVALLESPAGYGVEVWLTLHEKEMTMLEQESGFVSYAKNNNPVL</sequence>
<evidence type="ECO:0000313" key="6">
    <source>
        <dbReference type="Proteomes" id="UP001497516"/>
    </source>
</evidence>
<gene>
    <name evidence="5" type="ORF">LTRI10_LOCUS32603</name>
</gene>